<dbReference type="InterPro" id="IPR039420">
    <property type="entry name" value="WalR-like"/>
</dbReference>
<evidence type="ECO:0000256" key="4">
    <source>
        <dbReference type="ARBA" id="ARBA00023012"/>
    </source>
</evidence>
<feature type="modified residue" description="4-aspartylphosphate" evidence="8">
    <location>
        <position position="53"/>
    </location>
</feature>
<keyword evidence="3 8" id="KW-0597">Phosphoprotein</keyword>
<evidence type="ECO:0000256" key="6">
    <source>
        <dbReference type="ARBA" id="ARBA00023125"/>
    </source>
</evidence>
<evidence type="ECO:0000256" key="8">
    <source>
        <dbReference type="PROSITE-ProRule" id="PRU00169"/>
    </source>
</evidence>
<comment type="subcellular location">
    <subcellularLocation>
        <location evidence="1">Cytoplasm</location>
    </subcellularLocation>
</comment>
<evidence type="ECO:0000256" key="7">
    <source>
        <dbReference type="ARBA" id="ARBA00023163"/>
    </source>
</evidence>
<dbReference type="SMART" id="SM00448">
    <property type="entry name" value="REC"/>
    <property type="match status" value="1"/>
</dbReference>
<evidence type="ECO:0000256" key="3">
    <source>
        <dbReference type="ARBA" id="ARBA00022553"/>
    </source>
</evidence>
<evidence type="ECO:0000259" key="10">
    <source>
        <dbReference type="PROSITE" id="PS50110"/>
    </source>
</evidence>
<keyword evidence="4" id="KW-0902">Two-component regulatory system</keyword>
<dbReference type="SUPFAM" id="SSF46894">
    <property type="entry name" value="C-terminal effector domain of the bipartite response regulators"/>
    <property type="match status" value="1"/>
</dbReference>
<dbReference type="InterPro" id="IPR001867">
    <property type="entry name" value="OmpR/PhoB-type_DNA-bd"/>
</dbReference>
<feature type="domain" description="OmpR/PhoB-type" evidence="11">
    <location>
        <begin position="127"/>
        <end position="226"/>
    </location>
</feature>
<reference evidence="12 13" key="1">
    <citation type="submission" date="2013-05" db="EMBL/GenBank/DDBJ databases">
        <title>Genome assembly of Chondromyces apiculatus DSM 436.</title>
        <authorList>
            <person name="Sharma G."/>
            <person name="Khatri I."/>
            <person name="Kaur C."/>
            <person name="Mayilraj S."/>
            <person name="Subramanian S."/>
        </authorList>
    </citation>
    <scope>NUCLEOTIDE SEQUENCE [LARGE SCALE GENOMIC DNA]</scope>
    <source>
        <strain evidence="12 13">DSM 436</strain>
    </source>
</reference>
<dbReference type="CDD" id="cd00383">
    <property type="entry name" value="trans_reg_C"/>
    <property type="match status" value="1"/>
</dbReference>
<dbReference type="RefSeq" id="WP_044248939.1">
    <property type="nucleotide sequence ID" value="NZ_ASRX01000074.1"/>
</dbReference>
<dbReference type="InterPro" id="IPR001789">
    <property type="entry name" value="Sig_transdc_resp-reg_receiver"/>
</dbReference>
<dbReference type="PANTHER" id="PTHR48111">
    <property type="entry name" value="REGULATOR OF RPOS"/>
    <property type="match status" value="1"/>
</dbReference>
<evidence type="ECO:0000256" key="1">
    <source>
        <dbReference type="ARBA" id="ARBA00004496"/>
    </source>
</evidence>
<dbReference type="EMBL" id="ASRX01000074">
    <property type="protein sequence ID" value="EYF01682.1"/>
    <property type="molecule type" value="Genomic_DNA"/>
</dbReference>
<dbReference type="GO" id="GO:0000976">
    <property type="term" value="F:transcription cis-regulatory region binding"/>
    <property type="evidence" value="ECO:0007669"/>
    <property type="project" value="TreeGrafter"/>
</dbReference>
<gene>
    <name evidence="12" type="ORF">CAP_7887</name>
</gene>
<keyword evidence="2" id="KW-0963">Cytoplasm</keyword>
<keyword evidence="5" id="KW-0805">Transcription regulation</keyword>
<comment type="caution">
    <text evidence="12">The sequence shown here is derived from an EMBL/GenBank/DDBJ whole genome shotgun (WGS) entry which is preliminary data.</text>
</comment>
<dbReference type="PROSITE" id="PS51755">
    <property type="entry name" value="OMPR_PHOB"/>
    <property type="match status" value="1"/>
</dbReference>
<dbReference type="STRING" id="1192034.CAP_7887"/>
<dbReference type="SUPFAM" id="SSF52172">
    <property type="entry name" value="CheY-like"/>
    <property type="match status" value="1"/>
</dbReference>
<dbReference type="AlphaFoldDB" id="A0A017SY45"/>
<name>A0A017SY45_9BACT</name>
<dbReference type="OrthoDB" id="9793321at2"/>
<dbReference type="InterPro" id="IPR016032">
    <property type="entry name" value="Sig_transdc_resp-reg_C-effctor"/>
</dbReference>
<sequence>MAQRILLIDDDARLHELLASYLEQNGFSVTGAPDGPRGLAALSAGTFDAILLDVMMPGMDGIEVVRRVRAKSSIPILMLTARGEEADRVVGLEMGADDYIAKPFSPRELLARLRAVLRRGRAEAGGGERLVVGEIVIDVPGRVVTMAGKAAELTGIEFDILVALARRAGRVVPRDALLEEAGRSDVHVGERTVDVHISHLRQKLGDDPRSPKLIKTVRGVGYVLAKDVT</sequence>
<evidence type="ECO:0000256" key="9">
    <source>
        <dbReference type="PROSITE-ProRule" id="PRU01091"/>
    </source>
</evidence>
<evidence type="ECO:0000313" key="13">
    <source>
        <dbReference type="Proteomes" id="UP000019678"/>
    </source>
</evidence>
<dbReference type="InterPro" id="IPR011006">
    <property type="entry name" value="CheY-like_superfamily"/>
</dbReference>
<accession>A0A017SY45</accession>
<dbReference type="PROSITE" id="PS50110">
    <property type="entry name" value="RESPONSE_REGULATORY"/>
    <property type="match status" value="1"/>
</dbReference>
<protein>
    <submittedName>
        <fullName evidence="12">DNA-binding response regulator</fullName>
    </submittedName>
</protein>
<proteinExistence type="predicted"/>
<evidence type="ECO:0000256" key="5">
    <source>
        <dbReference type="ARBA" id="ARBA00023015"/>
    </source>
</evidence>
<dbReference type="Gene3D" id="1.10.10.10">
    <property type="entry name" value="Winged helix-like DNA-binding domain superfamily/Winged helix DNA-binding domain"/>
    <property type="match status" value="1"/>
</dbReference>
<dbReference type="GO" id="GO:0006355">
    <property type="term" value="P:regulation of DNA-templated transcription"/>
    <property type="evidence" value="ECO:0007669"/>
    <property type="project" value="InterPro"/>
</dbReference>
<keyword evidence="6 9" id="KW-0238">DNA-binding</keyword>
<dbReference type="CDD" id="cd17623">
    <property type="entry name" value="REC_OmpR_CpxR"/>
    <property type="match status" value="1"/>
</dbReference>
<dbReference type="FunFam" id="3.40.50.2300:FF:000001">
    <property type="entry name" value="DNA-binding response regulator PhoB"/>
    <property type="match status" value="1"/>
</dbReference>
<evidence type="ECO:0000259" key="11">
    <source>
        <dbReference type="PROSITE" id="PS51755"/>
    </source>
</evidence>
<dbReference type="PANTHER" id="PTHR48111:SF39">
    <property type="entry name" value="TRANSCRIPTIONAL REGULATORY PROTEIN CPXR"/>
    <property type="match status" value="1"/>
</dbReference>
<feature type="domain" description="Response regulatory" evidence="10">
    <location>
        <begin position="4"/>
        <end position="117"/>
    </location>
</feature>
<organism evidence="12 13">
    <name type="scientific">Chondromyces apiculatus DSM 436</name>
    <dbReference type="NCBI Taxonomy" id="1192034"/>
    <lineage>
        <taxon>Bacteria</taxon>
        <taxon>Pseudomonadati</taxon>
        <taxon>Myxococcota</taxon>
        <taxon>Polyangia</taxon>
        <taxon>Polyangiales</taxon>
        <taxon>Polyangiaceae</taxon>
        <taxon>Chondromyces</taxon>
    </lineage>
</organism>
<dbReference type="eggNOG" id="COG0745">
    <property type="taxonomic scope" value="Bacteria"/>
</dbReference>
<dbReference type="Proteomes" id="UP000019678">
    <property type="component" value="Unassembled WGS sequence"/>
</dbReference>
<dbReference type="Pfam" id="PF00486">
    <property type="entry name" value="Trans_reg_C"/>
    <property type="match status" value="1"/>
</dbReference>
<dbReference type="GO" id="GO:0005829">
    <property type="term" value="C:cytosol"/>
    <property type="evidence" value="ECO:0007669"/>
    <property type="project" value="TreeGrafter"/>
</dbReference>
<keyword evidence="13" id="KW-1185">Reference proteome</keyword>
<dbReference type="Pfam" id="PF00072">
    <property type="entry name" value="Response_reg"/>
    <property type="match status" value="1"/>
</dbReference>
<feature type="DNA-binding region" description="OmpR/PhoB-type" evidence="9">
    <location>
        <begin position="127"/>
        <end position="226"/>
    </location>
</feature>
<dbReference type="GO" id="GO:0032993">
    <property type="term" value="C:protein-DNA complex"/>
    <property type="evidence" value="ECO:0007669"/>
    <property type="project" value="TreeGrafter"/>
</dbReference>
<dbReference type="Gene3D" id="6.10.250.690">
    <property type="match status" value="1"/>
</dbReference>
<dbReference type="InterPro" id="IPR036388">
    <property type="entry name" value="WH-like_DNA-bd_sf"/>
</dbReference>
<evidence type="ECO:0000313" key="12">
    <source>
        <dbReference type="EMBL" id="EYF01682.1"/>
    </source>
</evidence>
<dbReference type="SMART" id="SM00862">
    <property type="entry name" value="Trans_reg_C"/>
    <property type="match status" value="1"/>
</dbReference>
<dbReference type="GO" id="GO:0000156">
    <property type="term" value="F:phosphorelay response regulator activity"/>
    <property type="evidence" value="ECO:0007669"/>
    <property type="project" value="TreeGrafter"/>
</dbReference>
<evidence type="ECO:0000256" key="2">
    <source>
        <dbReference type="ARBA" id="ARBA00022490"/>
    </source>
</evidence>
<dbReference type="Gene3D" id="3.40.50.2300">
    <property type="match status" value="1"/>
</dbReference>
<keyword evidence="7" id="KW-0804">Transcription</keyword>
<dbReference type="InterPro" id="IPR058124">
    <property type="entry name" value="CpxR-like_REC"/>
</dbReference>